<evidence type="ECO:0000256" key="2">
    <source>
        <dbReference type="ARBA" id="ARBA00001936"/>
    </source>
</evidence>
<dbReference type="CDD" id="cd01087">
    <property type="entry name" value="Prolidase"/>
    <property type="match status" value="1"/>
</dbReference>
<keyword evidence="5" id="KW-0645">Protease</keyword>
<keyword evidence="15" id="KW-1185">Reference proteome</keyword>
<dbReference type="SMART" id="SM01011">
    <property type="entry name" value="AMP_N"/>
    <property type="match status" value="1"/>
</dbReference>
<keyword evidence="8" id="KW-0482">Metalloprotease</keyword>
<keyword evidence="7 14" id="KW-0378">Hydrolase</keyword>
<dbReference type="STRING" id="62928.azo2890"/>
<keyword evidence="9" id="KW-0464">Manganese</keyword>
<dbReference type="KEGG" id="aoa:dqs_3030"/>
<gene>
    <name evidence="14" type="primary">pepP</name>
    <name evidence="14" type="ordered locus">azo2890</name>
</gene>
<evidence type="ECO:0000259" key="13">
    <source>
        <dbReference type="SMART" id="SM01011"/>
    </source>
</evidence>
<dbReference type="InterPro" id="IPR036005">
    <property type="entry name" value="Creatinase/aminopeptidase-like"/>
</dbReference>
<evidence type="ECO:0000256" key="7">
    <source>
        <dbReference type="ARBA" id="ARBA00022801"/>
    </source>
</evidence>
<dbReference type="PANTHER" id="PTHR43226">
    <property type="entry name" value="XAA-PRO AMINOPEPTIDASE 3"/>
    <property type="match status" value="1"/>
</dbReference>
<dbReference type="InterPro" id="IPR001714">
    <property type="entry name" value="Pept_M24_MAP"/>
</dbReference>
<evidence type="ECO:0000256" key="6">
    <source>
        <dbReference type="ARBA" id="ARBA00022723"/>
    </source>
</evidence>
<dbReference type="NCBIfam" id="NF008131">
    <property type="entry name" value="PRK10879.1"/>
    <property type="match status" value="1"/>
</dbReference>
<dbReference type="EC" id="3.4.11.9" evidence="4"/>
<dbReference type="InterPro" id="IPR029149">
    <property type="entry name" value="Creatin/AminoP/Spt16_N"/>
</dbReference>
<evidence type="ECO:0000256" key="10">
    <source>
        <dbReference type="ARBA" id="ARBA00069363"/>
    </source>
</evidence>
<evidence type="ECO:0000256" key="3">
    <source>
        <dbReference type="ARBA" id="ARBA00008766"/>
    </source>
</evidence>
<accession>A1K9K1</accession>
<dbReference type="InterPro" id="IPR000994">
    <property type="entry name" value="Pept_M24"/>
</dbReference>
<dbReference type="InterPro" id="IPR007865">
    <property type="entry name" value="Aminopep_P_N"/>
</dbReference>
<dbReference type="PANTHER" id="PTHR43226:SF4">
    <property type="entry name" value="XAA-PRO AMINOPEPTIDASE 3"/>
    <property type="match status" value="1"/>
</dbReference>
<keyword evidence="6" id="KW-0479">Metal-binding</keyword>
<dbReference type="MEROPS" id="M24.004"/>
<dbReference type="InterPro" id="IPR001131">
    <property type="entry name" value="Peptidase_M24B_aminopep-P_CS"/>
</dbReference>
<evidence type="ECO:0000256" key="5">
    <source>
        <dbReference type="ARBA" id="ARBA00022670"/>
    </source>
</evidence>
<evidence type="ECO:0000313" key="15">
    <source>
        <dbReference type="Proteomes" id="UP000002588"/>
    </source>
</evidence>
<dbReference type="FunFam" id="3.90.230.10:FF:000002">
    <property type="entry name" value="Xaa-Pro aminopeptidase 3"/>
    <property type="match status" value="1"/>
</dbReference>
<comment type="cofactor">
    <cofactor evidence="2">
        <name>Mn(2+)</name>
        <dbReference type="ChEBI" id="CHEBI:29035"/>
    </cofactor>
</comment>
<sequence length="448" mass="50014">MNAPTASSLLDITPFAARRQRLLTRMAEAGGGVAILPTAPEVARNRDTHYPYRHDSYFYYLSGFREPGAVLVLVAGETPKQILFCREKDEEREIWDGFRYGPDAAREVFGFDEAWTLGEFDRRLAELLANQPLMWFSLGHDADWDARITRGLNAVRANARTGIVPPHSVRDLRAELDEMRLVKDAYEIDIMRRAGRISAEAHCRAMRATRPGCHEYEIEAELLHHFRRNGSQFPAYTSIVAAGANACILHYVENDQRIADGDLVLIDAGCELDGYASDITRSFPANGRFSGPQRAVYELVLAAQHAARATIRPGAHWNAPHEAAVKVLAQGMLDLKLLNGSLDAVLENGDYRRFYMHRTGHWLGMDVHDAGEYKLGGEWRPLEPGMVLTVEPGCYIRPAADVPETFWNIGIRIEDDALVTADGCEYLTEGVPREAADIEALMRDAHAA</sequence>
<dbReference type="eggNOG" id="COG0006">
    <property type="taxonomic scope" value="Bacteria"/>
</dbReference>
<dbReference type="Gene3D" id="3.90.230.10">
    <property type="entry name" value="Creatinase/methionine aminopeptidase superfamily"/>
    <property type="match status" value="1"/>
</dbReference>
<dbReference type="PRINTS" id="PR00599">
    <property type="entry name" value="MAPEPTIDASE"/>
</dbReference>
<dbReference type="InterPro" id="IPR052433">
    <property type="entry name" value="X-Pro_dipept-like"/>
</dbReference>
<dbReference type="GO" id="GO:0005829">
    <property type="term" value="C:cytosol"/>
    <property type="evidence" value="ECO:0007669"/>
    <property type="project" value="TreeGrafter"/>
</dbReference>
<comment type="similarity">
    <text evidence="3">Belongs to the peptidase M24B family.</text>
</comment>
<feature type="domain" description="Aminopeptidase P N-terminal" evidence="13">
    <location>
        <begin position="10"/>
        <end position="145"/>
    </location>
</feature>
<dbReference type="EMBL" id="AM406670">
    <property type="protein sequence ID" value="CAL95506.1"/>
    <property type="molecule type" value="Genomic_DNA"/>
</dbReference>
<comment type="catalytic activity">
    <reaction evidence="1">
        <text>Release of any N-terminal amino acid, including proline, that is linked to proline, even from a dipeptide or tripeptide.</text>
        <dbReference type="EC" id="3.4.11.9"/>
    </reaction>
</comment>
<dbReference type="Proteomes" id="UP000002588">
    <property type="component" value="Chromosome"/>
</dbReference>
<dbReference type="GO" id="GO:0030145">
    <property type="term" value="F:manganese ion binding"/>
    <property type="evidence" value="ECO:0007669"/>
    <property type="project" value="InterPro"/>
</dbReference>
<dbReference type="Gene3D" id="3.40.350.10">
    <property type="entry name" value="Creatinase/prolidase N-terminal domain"/>
    <property type="match status" value="1"/>
</dbReference>
<evidence type="ECO:0000256" key="9">
    <source>
        <dbReference type="ARBA" id="ARBA00023211"/>
    </source>
</evidence>
<name>A1K9K1_AZOSB</name>
<dbReference type="KEGG" id="azo:azo2890"/>
<evidence type="ECO:0000313" key="14">
    <source>
        <dbReference type="EMBL" id="CAL95506.1"/>
    </source>
</evidence>
<dbReference type="Pfam" id="PF05195">
    <property type="entry name" value="AMP_N"/>
    <property type="match status" value="1"/>
</dbReference>
<dbReference type="PROSITE" id="PS00491">
    <property type="entry name" value="PROLINE_PEPTIDASE"/>
    <property type="match status" value="1"/>
</dbReference>
<keyword evidence="14" id="KW-0031">Aminopeptidase</keyword>
<protein>
    <recommendedName>
        <fullName evidence="10">Xaa-Pro aminopeptidase</fullName>
        <ecNumber evidence="4">3.4.11.9</ecNumber>
    </recommendedName>
    <alternativeName>
        <fullName evidence="11">Aminopeptidase P II</fullName>
    </alternativeName>
    <alternativeName>
        <fullName evidence="12">X-Pro aminopeptidase</fullName>
    </alternativeName>
</protein>
<proteinExistence type="inferred from homology"/>
<dbReference type="OrthoDB" id="9806388at2"/>
<dbReference type="SUPFAM" id="SSF55920">
    <property type="entry name" value="Creatinase/aminopeptidase"/>
    <property type="match status" value="1"/>
</dbReference>
<reference evidence="14 15" key="1">
    <citation type="journal article" date="2006" name="Nat. Biotechnol.">
        <title>Complete genome of the mutualistic, N2-fixing grass endophyte Azoarcus sp. strain BH72.</title>
        <authorList>
            <person name="Krause A."/>
            <person name="Ramakumar A."/>
            <person name="Bartels D."/>
            <person name="Battistoni F."/>
            <person name="Bekel T."/>
            <person name="Boch J."/>
            <person name="Boehm M."/>
            <person name="Friedrich F."/>
            <person name="Hurek T."/>
            <person name="Krause L."/>
            <person name="Linke B."/>
            <person name="McHardy A.C."/>
            <person name="Sarkar A."/>
            <person name="Schneiker S."/>
            <person name="Syed A.A."/>
            <person name="Thauer R."/>
            <person name="Vorhoelter F.-J."/>
            <person name="Weidner S."/>
            <person name="Puehler A."/>
            <person name="Reinhold-Hurek B."/>
            <person name="Kaiser O."/>
            <person name="Goesmann A."/>
        </authorList>
    </citation>
    <scope>NUCLEOTIDE SEQUENCE [LARGE SCALE GENOMIC DNA]</scope>
    <source>
        <strain evidence="14 15">BH72</strain>
    </source>
</reference>
<dbReference type="AlphaFoldDB" id="A1K9K1"/>
<dbReference type="SUPFAM" id="SSF53092">
    <property type="entry name" value="Creatinase/prolidase N-terminal domain"/>
    <property type="match status" value="1"/>
</dbReference>
<dbReference type="Pfam" id="PF00557">
    <property type="entry name" value="Peptidase_M24"/>
    <property type="match status" value="1"/>
</dbReference>
<evidence type="ECO:0000256" key="12">
    <source>
        <dbReference type="ARBA" id="ARBA00081411"/>
    </source>
</evidence>
<evidence type="ECO:0000256" key="1">
    <source>
        <dbReference type="ARBA" id="ARBA00001424"/>
    </source>
</evidence>
<organism evidence="14 15">
    <name type="scientific">Azoarcus sp. (strain BH72)</name>
    <dbReference type="NCBI Taxonomy" id="418699"/>
    <lineage>
        <taxon>Bacteria</taxon>
        <taxon>Pseudomonadati</taxon>
        <taxon>Pseudomonadota</taxon>
        <taxon>Betaproteobacteria</taxon>
        <taxon>Rhodocyclales</taxon>
        <taxon>Zoogloeaceae</taxon>
        <taxon>Azoarcus</taxon>
    </lineage>
</organism>
<dbReference type="HOGENOM" id="CLU_017266_1_0_4"/>
<evidence type="ECO:0000256" key="4">
    <source>
        <dbReference type="ARBA" id="ARBA00012574"/>
    </source>
</evidence>
<dbReference type="RefSeq" id="WP_011766616.1">
    <property type="nucleotide sequence ID" value="NC_008702.1"/>
</dbReference>
<dbReference type="GO" id="GO:0070006">
    <property type="term" value="F:metalloaminopeptidase activity"/>
    <property type="evidence" value="ECO:0007669"/>
    <property type="project" value="InterPro"/>
</dbReference>
<evidence type="ECO:0000256" key="8">
    <source>
        <dbReference type="ARBA" id="ARBA00023049"/>
    </source>
</evidence>
<dbReference type="GO" id="GO:0006508">
    <property type="term" value="P:proteolysis"/>
    <property type="evidence" value="ECO:0007669"/>
    <property type="project" value="UniProtKB-KW"/>
</dbReference>
<evidence type="ECO:0000256" key="11">
    <source>
        <dbReference type="ARBA" id="ARBA00075356"/>
    </source>
</evidence>